<comment type="caution">
    <text evidence="1">The sequence shown here is derived from an EMBL/GenBank/DDBJ whole genome shotgun (WGS) entry which is preliminary data.</text>
</comment>
<dbReference type="EMBL" id="PDUG01000005">
    <property type="protein sequence ID" value="PIC31086.1"/>
    <property type="molecule type" value="Genomic_DNA"/>
</dbReference>
<protein>
    <submittedName>
        <fullName evidence="1">Uncharacterized protein</fullName>
    </submittedName>
</protein>
<dbReference type="Proteomes" id="UP000230233">
    <property type="component" value="Chromosome V"/>
</dbReference>
<gene>
    <name evidence="1" type="primary">Cnig_chr_V.g22112</name>
    <name evidence="1" type="ORF">B9Z55_022112</name>
</gene>
<keyword evidence="2" id="KW-1185">Reference proteome</keyword>
<organism evidence="1 2">
    <name type="scientific">Caenorhabditis nigoni</name>
    <dbReference type="NCBI Taxonomy" id="1611254"/>
    <lineage>
        <taxon>Eukaryota</taxon>
        <taxon>Metazoa</taxon>
        <taxon>Ecdysozoa</taxon>
        <taxon>Nematoda</taxon>
        <taxon>Chromadorea</taxon>
        <taxon>Rhabditida</taxon>
        <taxon>Rhabditina</taxon>
        <taxon>Rhabditomorpha</taxon>
        <taxon>Rhabditoidea</taxon>
        <taxon>Rhabditidae</taxon>
        <taxon>Peloderinae</taxon>
        <taxon>Caenorhabditis</taxon>
    </lineage>
</organism>
<evidence type="ECO:0000313" key="1">
    <source>
        <dbReference type="EMBL" id="PIC31086.1"/>
    </source>
</evidence>
<dbReference type="AlphaFoldDB" id="A0A2G5TVW8"/>
<sequence>MKIGTWKATEPQSSMLSVKANHLLPPEVIYGNSGFFKNVLFSKMTSTYSSGCQTTGWVSSVKECSREPSTRSDTPQHF</sequence>
<name>A0A2G5TVW8_9PELO</name>
<proteinExistence type="predicted"/>
<reference evidence="2" key="1">
    <citation type="submission" date="2017-10" db="EMBL/GenBank/DDBJ databases">
        <title>Rapid genome shrinkage in a self-fertile nematode reveals novel sperm competition proteins.</title>
        <authorList>
            <person name="Yin D."/>
            <person name="Schwarz E.M."/>
            <person name="Thomas C.G."/>
            <person name="Felde R.L."/>
            <person name="Korf I.F."/>
            <person name="Cutter A.D."/>
            <person name="Schartner C.M."/>
            <person name="Ralston E.J."/>
            <person name="Meyer B.J."/>
            <person name="Haag E.S."/>
        </authorList>
    </citation>
    <scope>NUCLEOTIDE SEQUENCE [LARGE SCALE GENOMIC DNA]</scope>
    <source>
        <strain evidence="2">JU1422</strain>
    </source>
</reference>
<evidence type="ECO:0000313" key="2">
    <source>
        <dbReference type="Proteomes" id="UP000230233"/>
    </source>
</evidence>
<accession>A0A2G5TVW8</accession>